<protein>
    <submittedName>
        <fullName evidence="1">Uncharacterized protein</fullName>
    </submittedName>
</protein>
<comment type="caution">
    <text evidence="1">The sequence shown here is derived from an EMBL/GenBank/DDBJ whole genome shotgun (WGS) entry which is preliminary data.</text>
</comment>
<gene>
    <name evidence="1" type="ORF">FRX48_07887</name>
</gene>
<dbReference type="Proteomes" id="UP000324767">
    <property type="component" value="Unassembled WGS sequence"/>
</dbReference>
<dbReference type="AlphaFoldDB" id="A0A5M8PFW9"/>
<organism evidence="1 2">
    <name type="scientific">Lasallia pustulata</name>
    <dbReference type="NCBI Taxonomy" id="136370"/>
    <lineage>
        <taxon>Eukaryota</taxon>
        <taxon>Fungi</taxon>
        <taxon>Dikarya</taxon>
        <taxon>Ascomycota</taxon>
        <taxon>Pezizomycotina</taxon>
        <taxon>Lecanoromycetes</taxon>
        <taxon>OSLEUM clade</taxon>
        <taxon>Umbilicariomycetidae</taxon>
        <taxon>Umbilicariales</taxon>
        <taxon>Umbilicariaceae</taxon>
        <taxon>Lasallia</taxon>
    </lineage>
</organism>
<evidence type="ECO:0000313" key="2">
    <source>
        <dbReference type="Proteomes" id="UP000324767"/>
    </source>
</evidence>
<evidence type="ECO:0000313" key="1">
    <source>
        <dbReference type="EMBL" id="KAA6408145.1"/>
    </source>
</evidence>
<sequence>MASSAATKNIPLSPATKPSIKLDVTDPSNIQTIVNLLDSWTNLHDVTEVHSMTLVEPPIPVAVWRLSDIKRRFSVPNSTPDPSSNGSSTGLPVLCPRIPFDTVPDFISTINAHMISKHPNPNAALAGYRAADPHFESRHILAQRGMIEPAQDSGDWKTWRLIKEGIVAVTFASNMTQQQRETLANTGSAPKPKEADWEMLGLYAGTMIVFPPHTVFTVVYGEDSLMSAGTIISAPLLG</sequence>
<accession>A0A5M8PFW9</accession>
<proteinExistence type="predicted"/>
<reference evidence="1 2" key="1">
    <citation type="submission" date="2019-09" db="EMBL/GenBank/DDBJ databases">
        <title>The hologenome of the rock-dwelling lichen Lasallia pustulata.</title>
        <authorList>
            <person name="Greshake Tzovaras B."/>
            <person name="Segers F."/>
            <person name="Bicker A."/>
            <person name="Dal Grande F."/>
            <person name="Otte J."/>
            <person name="Hankeln T."/>
            <person name="Schmitt I."/>
            <person name="Ebersberger I."/>
        </authorList>
    </citation>
    <scope>NUCLEOTIDE SEQUENCE [LARGE SCALE GENOMIC DNA]</scope>
    <source>
        <strain evidence="1">A1-1</strain>
    </source>
</reference>
<dbReference type="EMBL" id="VXIT01000014">
    <property type="protein sequence ID" value="KAA6408145.1"/>
    <property type="molecule type" value="Genomic_DNA"/>
</dbReference>
<name>A0A5M8PFW9_9LECA</name>